<dbReference type="GO" id="GO:0016787">
    <property type="term" value="F:hydrolase activity"/>
    <property type="evidence" value="ECO:0007669"/>
    <property type="project" value="UniProtKB-KW"/>
</dbReference>
<evidence type="ECO:0000313" key="7">
    <source>
        <dbReference type="Proteomes" id="UP000269721"/>
    </source>
</evidence>
<gene>
    <name evidence="6" type="ORF">BDK51DRAFT_40686</name>
</gene>
<feature type="region of interest" description="Disordered" evidence="3">
    <location>
        <begin position="1"/>
        <end position="31"/>
    </location>
</feature>
<keyword evidence="2" id="KW-0378">Hydrolase</keyword>
<proteinExistence type="inferred from homology"/>
<evidence type="ECO:0000313" key="6">
    <source>
        <dbReference type="EMBL" id="RKO89689.1"/>
    </source>
</evidence>
<evidence type="ECO:0000259" key="4">
    <source>
        <dbReference type="Pfam" id="PF00561"/>
    </source>
</evidence>
<evidence type="ECO:0000256" key="3">
    <source>
        <dbReference type="SAM" id="MobiDB-lite"/>
    </source>
</evidence>
<keyword evidence="7" id="KW-1185">Reference proteome</keyword>
<feature type="domain" description="AB hydrolase-1" evidence="4">
    <location>
        <begin position="125"/>
        <end position="289"/>
    </location>
</feature>
<evidence type="ECO:0000256" key="1">
    <source>
        <dbReference type="ARBA" id="ARBA00010088"/>
    </source>
</evidence>
<name>A0A4P9WAQ8_9FUNG</name>
<dbReference type="SUPFAM" id="SSF53474">
    <property type="entry name" value="alpha/beta-Hydrolases"/>
    <property type="match status" value="1"/>
</dbReference>
<evidence type="ECO:0008006" key="8">
    <source>
        <dbReference type="Google" id="ProtNLM"/>
    </source>
</evidence>
<dbReference type="Proteomes" id="UP000269721">
    <property type="component" value="Unassembled WGS sequence"/>
</dbReference>
<protein>
    <recommendedName>
        <fullName evidence="8">TAP-like protein-domain-containing protein</fullName>
    </recommendedName>
</protein>
<dbReference type="PANTHER" id="PTHR43248">
    <property type="entry name" value="2-SUCCINYL-6-HYDROXY-2,4-CYCLOHEXADIENE-1-CARBOXYLATE SYNTHASE"/>
    <property type="match status" value="1"/>
</dbReference>
<reference evidence="7" key="1">
    <citation type="journal article" date="2018" name="Nat. Microbiol.">
        <title>Leveraging single-cell genomics to expand the fungal tree of life.</title>
        <authorList>
            <person name="Ahrendt S.R."/>
            <person name="Quandt C.A."/>
            <person name="Ciobanu D."/>
            <person name="Clum A."/>
            <person name="Salamov A."/>
            <person name="Andreopoulos B."/>
            <person name="Cheng J.F."/>
            <person name="Woyke T."/>
            <person name="Pelin A."/>
            <person name="Henrissat B."/>
            <person name="Reynolds N.K."/>
            <person name="Benny G.L."/>
            <person name="Smith M.E."/>
            <person name="James T.Y."/>
            <person name="Grigoriev I.V."/>
        </authorList>
    </citation>
    <scope>NUCLEOTIDE SEQUENCE [LARGE SCALE GENOMIC DNA]</scope>
</reference>
<dbReference type="InterPro" id="IPR051601">
    <property type="entry name" value="Serine_prot/Carboxylest_S33"/>
</dbReference>
<dbReference type="EMBL" id="KZ995944">
    <property type="protein sequence ID" value="RKO89689.1"/>
    <property type="molecule type" value="Genomic_DNA"/>
</dbReference>
<dbReference type="Pfam" id="PF00561">
    <property type="entry name" value="Abhydrolase_1"/>
    <property type="match status" value="1"/>
</dbReference>
<evidence type="ECO:0000259" key="5">
    <source>
        <dbReference type="Pfam" id="PF08386"/>
    </source>
</evidence>
<evidence type="ECO:0000256" key="2">
    <source>
        <dbReference type="ARBA" id="ARBA00022801"/>
    </source>
</evidence>
<dbReference type="InterPro" id="IPR029058">
    <property type="entry name" value="AB_hydrolase_fold"/>
</dbReference>
<dbReference type="PANTHER" id="PTHR43248:SF25">
    <property type="entry name" value="AB HYDROLASE-1 DOMAIN-CONTAINING PROTEIN-RELATED"/>
    <property type="match status" value="1"/>
</dbReference>
<dbReference type="InterPro" id="IPR000073">
    <property type="entry name" value="AB_hydrolase_1"/>
</dbReference>
<dbReference type="InterPro" id="IPR013595">
    <property type="entry name" value="Pept_S33_TAP-like_C"/>
</dbReference>
<comment type="similarity">
    <text evidence="1">Belongs to the peptidase S33 family.</text>
</comment>
<feature type="domain" description="Peptidase S33 tripeptidyl aminopeptidase-like C-terminal" evidence="5">
    <location>
        <begin position="458"/>
        <end position="559"/>
    </location>
</feature>
<dbReference type="OrthoDB" id="425534at2759"/>
<dbReference type="Pfam" id="PF08386">
    <property type="entry name" value="Abhydrolase_4"/>
    <property type="match status" value="1"/>
</dbReference>
<organism evidence="6 7">
    <name type="scientific">Blyttiomyces helicus</name>
    <dbReference type="NCBI Taxonomy" id="388810"/>
    <lineage>
        <taxon>Eukaryota</taxon>
        <taxon>Fungi</taxon>
        <taxon>Fungi incertae sedis</taxon>
        <taxon>Chytridiomycota</taxon>
        <taxon>Chytridiomycota incertae sedis</taxon>
        <taxon>Chytridiomycetes</taxon>
        <taxon>Chytridiomycetes incertae sedis</taxon>
        <taxon>Blyttiomyces</taxon>
    </lineage>
</organism>
<sequence>MAITSTDTSPLLGAPSGNSRSDPGDSSPRGSVPARWAKFGTFIGLFAGVALWAPLAARDIFPPATPSPNHTVPALPRRDNLHWDPCGDLDCSTFAVPLNHSDPTGRPITLALIRHKATAEPYLGALFVNPGGPGGSGIDMVKNAGAKLSLLLGEGRYDVIGFDPRGIGRSTPVTCFDSAASHAAFAVNVGTFPRPGDVADEALHAMRAKVRAELCLKKAGDLLLFTTTTAVARDLDLLREAFGEQLLNFYGYSYGTILGSTYVNMFPEHVGRVIVDAVVDPRHHSGTIFDSIDGGLINADAAVDAMAAACEEAGHGRCAMAAAPQNVSRSHPRTSPSVISRIRNLLTSLETNPLPAPNAAVPGVLTAELARSVVFISTYQTTWWPAAMEALSQAEKGDGTLLLNMAVQAPADACPTTDSLGEEGFLAVACVDQTTNGIVDFAGFKDGVAKAENTSYFGGREWSYGSLPCLYWGVKPHEVFRGPWNHVTKNKILIIGTTFDPVTPVESAEALEELMEGSGVFLRHVGHGHGSNGQPSPCTIQVIRDYMVRGITPRKGTFCTADDSLLYQPSFSALGAQFPEDVRAAIEVGEAIHAAGAVRRRG</sequence>
<dbReference type="Gene3D" id="3.40.50.1820">
    <property type="entry name" value="alpha/beta hydrolase"/>
    <property type="match status" value="1"/>
</dbReference>
<dbReference type="AlphaFoldDB" id="A0A4P9WAQ8"/>
<accession>A0A4P9WAQ8</accession>